<sequence length="501" mass="55146">MMNQKKRLSAKVCLVPMSQKELPSNALKQYEEFVRKRNSSVLNVNKARNSLWTVPPSQGPFLGKHCHADTAITSVTSNDYTNELGMLAKDILTDDGTVSDSVSQISPMDFPCLSEVSHGNTESVYSKSLVTARRNSVASSSSSESAHTSAGKKLTASLHLTPIMWDRSGSTGTPIHLECSETMSDMTDDSPSSESERVNNYSQFSRNNLKQRDPSHEEMSMTSVVSGQSDSRWHLDESVFPSSVVSSNDNAVCGCENLSFDLSSYSPPSSPVSDGNESIILNNFPNEVEAPNERCLSGKRQKPMNSNTSLLSPEIKLVPLQEKAVAASKKKSSLSNGIVFRRESPNPLGNLVVKVEDIKEKLKPYGGGGFTLCERGRFTNSGRRVVNDYSEKSLINASVSRTILASPKVKKRKARCTVQNSSMKKGKKARLQLRNCAKLNNKAHLKYENLKFSEINTVSRMSVRYKVAFQKWGFVFSGALDLINQRLANQNAFWDSLGSDG</sequence>
<dbReference type="AlphaFoldDB" id="A0A3M6T6L7"/>
<protein>
    <submittedName>
        <fullName evidence="1">Uncharacterized protein</fullName>
    </submittedName>
</protein>
<accession>A0A3M6T6L7</accession>
<evidence type="ECO:0000313" key="2">
    <source>
        <dbReference type="Proteomes" id="UP000275408"/>
    </source>
</evidence>
<keyword evidence="2" id="KW-1185">Reference proteome</keyword>
<name>A0A3M6T6L7_POCDA</name>
<dbReference type="EMBL" id="RCHS01004197">
    <property type="protein sequence ID" value="RMX37056.1"/>
    <property type="molecule type" value="Genomic_DNA"/>
</dbReference>
<comment type="caution">
    <text evidence="1">The sequence shown here is derived from an EMBL/GenBank/DDBJ whole genome shotgun (WGS) entry which is preliminary data.</text>
</comment>
<evidence type="ECO:0000313" key="1">
    <source>
        <dbReference type="EMBL" id="RMX37056.1"/>
    </source>
</evidence>
<organism evidence="1 2">
    <name type="scientific">Pocillopora damicornis</name>
    <name type="common">Cauliflower coral</name>
    <name type="synonym">Millepora damicornis</name>
    <dbReference type="NCBI Taxonomy" id="46731"/>
    <lineage>
        <taxon>Eukaryota</taxon>
        <taxon>Metazoa</taxon>
        <taxon>Cnidaria</taxon>
        <taxon>Anthozoa</taxon>
        <taxon>Hexacorallia</taxon>
        <taxon>Scleractinia</taxon>
        <taxon>Astrocoeniina</taxon>
        <taxon>Pocilloporidae</taxon>
        <taxon>Pocillopora</taxon>
    </lineage>
</organism>
<dbReference type="OrthoDB" id="5990708at2759"/>
<reference evidence="1 2" key="1">
    <citation type="journal article" date="2018" name="Sci. Rep.">
        <title>Comparative analysis of the Pocillopora damicornis genome highlights role of immune system in coral evolution.</title>
        <authorList>
            <person name="Cunning R."/>
            <person name="Bay R.A."/>
            <person name="Gillette P."/>
            <person name="Baker A.C."/>
            <person name="Traylor-Knowles N."/>
        </authorList>
    </citation>
    <scope>NUCLEOTIDE SEQUENCE [LARGE SCALE GENOMIC DNA]</scope>
    <source>
        <strain evidence="1">RSMAS</strain>
        <tissue evidence="1">Whole animal</tissue>
    </source>
</reference>
<dbReference type="Proteomes" id="UP000275408">
    <property type="component" value="Unassembled WGS sequence"/>
</dbReference>
<gene>
    <name evidence="1" type="ORF">pdam_00016453</name>
</gene>
<proteinExistence type="predicted"/>